<dbReference type="EnsemblMetazoa" id="CapteT211541">
    <property type="protein sequence ID" value="CapteP211541"/>
    <property type="gene ID" value="CapteG211541"/>
</dbReference>
<organism evidence="2">
    <name type="scientific">Capitella teleta</name>
    <name type="common">Polychaete worm</name>
    <dbReference type="NCBI Taxonomy" id="283909"/>
    <lineage>
        <taxon>Eukaryota</taxon>
        <taxon>Metazoa</taxon>
        <taxon>Spiralia</taxon>
        <taxon>Lophotrochozoa</taxon>
        <taxon>Annelida</taxon>
        <taxon>Polychaeta</taxon>
        <taxon>Sedentaria</taxon>
        <taxon>Scolecida</taxon>
        <taxon>Capitellidae</taxon>
        <taxon>Capitella</taxon>
    </lineage>
</organism>
<gene>
    <name evidence="2" type="ORF">CAPTEDRAFT_211541</name>
</gene>
<evidence type="ECO:0000256" key="1">
    <source>
        <dbReference type="SAM" id="Phobius"/>
    </source>
</evidence>
<keyword evidence="1" id="KW-0472">Membrane</keyword>
<evidence type="ECO:0000313" key="3">
    <source>
        <dbReference type="EnsemblMetazoa" id="CapteP211541"/>
    </source>
</evidence>
<proteinExistence type="predicted"/>
<dbReference type="AlphaFoldDB" id="R7TAE4"/>
<reference evidence="4" key="1">
    <citation type="submission" date="2012-12" db="EMBL/GenBank/DDBJ databases">
        <authorList>
            <person name="Hellsten U."/>
            <person name="Grimwood J."/>
            <person name="Chapman J.A."/>
            <person name="Shapiro H."/>
            <person name="Aerts A."/>
            <person name="Otillar R.P."/>
            <person name="Terry A.Y."/>
            <person name="Boore J.L."/>
            <person name="Simakov O."/>
            <person name="Marletaz F."/>
            <person name="Cho S.-J."/>
            <person name="Edsinger-Gonzales E."/>
            <person name="Havlak P."/>
            <person name="Kuo D.-H."/>
            <person name="Larsson T."/>
            <person name="Lv J."/>
            <person name="Arendt D."/>
            <person name="Savage R."/>
            <person name="Osoegawa K."/>
            <person name="de Jong P."/>
            <person name="Lindberg D.R."/>
            <person name="Seaver E.C."/>
            <person name="Weisblat D.A."/>
            <person name="Putnam N.H."/>
            <person name="Grigoriev I.V."/>
            <person name="Rokhsar D.S."/>
        </authorList>
    </citation>
    <scope>NUCLEOTIDE SEQUENCE</scope>
    <source>
        <strain evidence="4">I ESC-2004</strain>
    </source>
</reference>
<reference evidence="2 4" key="2">
    <citation type="journal article" date="2013" name="Nature">
        <title>Insights into bilaterian evolution from three spiralian genomes.</title>
        <authorList>
            <person name="Simakov O."/>
            <person name="Marletaz F."/>
            <person name="Cho S.J."/>
            <person name="Edsinger-Gonzales E."/>
            <person name="Havlak P."/>
            <person name="Hellsten U."/>
            <person name="Kuo D.H."/>
            <person name="Larsson T."/>
            <person name="Lv J."/>
            <person name="Arendt D."/>
            <person name="Savage R."/>
            <person name="Osoegawa K."/>
            <person name="de Jong P."/>
            <person name="Grimwood J."/>
            <person name="Chapman J.A."/>
            <person name="Shapiro H."/>
            <person name="Aerts A."/>
            <person name="Otillar R.P."/>
            <person name="Terry A.Y."/>
            <person name="Boore J.L."/>
            <person name="Grigoriev I.V."/>
            <person name="Lindberg D.R."/>
            <person name="Seaver E.C."/>
            <person name="Weisblat D.A."/>
            <person name="Putnam N.H."/>
            <person name="Rokhsar D.S."/>
        </authorList>
    </citation>
    <scope>NUCLEOTIDE SEQUENCE</scope>
    <source>
        <strain evidence="2 4">I ESC-2004</strain>
    </source>
</reference>
<dbReference type="HOGENOM" id="CLU_029488_3_0_1"/>
<protein>
    <submittedName>
        <fullName evidence="2 3">Uncharacterized protein</fullName>
    </submittedName>
</protein>
<evidence type="ECO:0000313" key="4">
    <source>
        <dbReference type="Proteomes" id="UP000014760"/>
    </source>
</evidence>
<keyword evidence="1" id="KW-1133">Transmembrane helix</keyword>
<dbReference type="Proteomes" id="UP000014760">
    <property type="component" value="Unassembled WGS sequence"/>
</dbReference>
<name>R7TAE4_CAPTE</name>
<keyword evidence="4" id="KW-1185">Reference proteome</keyword>
<dbReference type="EMBL" id="KB310812">
    <property type="protein sequence ID" value="ELT90703.1"/>
    <property type="molecule type" value="Genomic_DNA"/>
</dbReference>
<reference evidence="3" key="3">
    <citation type="submission" date="2015-06" db="UniProtKB">
        <authorList>
            <consortium name="EnsemblMetazoa"/>
        </authorList>
    </citation>
    <scope>IDENTIFICATION</scope>
</reference>
<dbReference type="EMBL" id="AMQN01014214">
    <property type="status" value="NOT_ANNOTATED_CDS"/>
    <property type="molecule type" value="Genomic_DNA"/>
</dbReference>
<evidence type="ECO:0000313" key="2">
    <source>
        <dbReference type="EMBL" id="ELT90703.1"/>
    </source>
</evidence>
<dbReference type="OrthoDB" id="6326001at2759"/>
<accession>R7TAE4</accession>
<keyword evidence="1" id="KW-0812">Transmembrane</keyword>
<feature type="transmembrane region" description="Helical" evidence="1">
    <location>
        <begin position="238"/>
        <end position="261"/>
    </location>
</feature>
<sequence>MESQCSSQRSCTIPMSNVVENNITPDCAKGLATLMDVTHVCVKGQPLQDMCRTITAVATKKFFFSKQALQEQCSSSGYVSLEAQPGQQILVKIILLTDNNEHQDIGGVVEDGIEHAYMISTNNDGRLEGDYTSKSQSITLKIGSTEETHIVLFQATGCIEIEAPQNAVVERIGDAMVVRCRFTEQVWNLKCIGTRWIGAVGTCKVPTEPPIIEIPKINGQDNNLNERTQESEIITKDAIIGLIVSATIVLCCVVFGIGYLCSKGIKRKYLPNKDYEKCEMVAVDGTIAHMLKADNVQTWQNTMNPTMSRNDHVPVVAMDRDFITVNTNNLSQ</sequence>